<keyword evidence="2" id="KW-1185">Reference proteome</keyword>
<protein>
    <submittedName>
        <fullName evidence="1">Uncharacterized protein</fullName>
    </submittedName>
</protein>
<dbReference type="AlphaFoldDB" id="A0AAV4BCZ6"/>
<accession>A0AAV4BCZ6</accession>
<sequence>MMGMICQQKHESSSLPISLLRLSQGSPDKHHTQACMYKLVSASTLLGQRGCYIVACGNLLVFSPTGLRYSTSSVLHLLIYSWRSVRVRDKLCGC</sequence>
<evidence type="ECO:0000313" key="1">
    <source>
        <dbReference type="EMBL" id="GFO18004.1"/>
    </source>
</evidence>
<evidence type="ECO:0000313" key="2">
    <source>
        <dbReference type="Proteomes" id="UP000735302"/>
    </source>
</evidence>
<comment type="caution">
    <text evidence="1">The sequence shown here is derived from an EMBL/GenBank/DDBJ whole genome shotgun (WGS) entry which is preliminary data.</text>
</comment>
<reference evidence="1 2" key="1">
    <citation type="journal article" date="2021" name="Elife">
        <title>Chloroplast acquisition without the gene transfer in kleptoplastic sea slugs, Plakobranchus ocellatus.</title>
        <authorList>
            <person name="Maeda T."/>
            <person name="Takahashi S."/>
            <person name="Yoshida T."/>
            <person name="Shimamura S."/>
            <person name="Takaki Y."/>
            <person name="Nagai Y."/>
            <person name="Toyoda A."/>
            <person name="Suzuki Y."/>
            <person name="Arimoto A."/>
            <person name="Ishii H."/>
            <person name="Satoh N."/>
            <person name="Nishiyama T."/>
            <person name="Hasebe M."/>
            <person name="Maruyama T."/>
            <person name="Minagawa J."/>
            <person name="Obokata J."/>
            <person name="Shigenobu S."/>
        </authorList>
    </citation>
    <scope>NUCLEOTIDE SEQUENCE [LARGE SCALE GENOMIC DNA]</scope>
</reference>
<organism evidence="1 2">
    <name type="scientific">Plakobranchus ocellatus</name>
    <dbReference type="NCBI Taxonomy" id="259542"/>
    <lineage>
        <taxon>Eukaryota</taxon>
        <taxon>Metazoa</taxon>
        <taxon>Spiralia</taxon>
        <taxon>Lophotrochozoa</taxon>
        <taxon>Mollusca</taxon>
        <taxon>Gastropoda</taxon>
        <taxon>Heterobranchia</taxon>
        <taxon>Euthyneura</taxon>
        <taxon>Panpulmonata</taxon>
        <taxon>Sacoglossa</taxon>
        <taxon>Placobranchoidea</taxon>
        <taxon>Plakobranchidae</taxon>
        <taxon>Plakobranchus</taxon>
    </lineage>
</organism>
<dbReference type="EMBL" id="BLXT01004926">
    <property type="protein sequence ID" value="GFO18004.1"/>
    <property type="molecule type" value="Genomic_DNA"/>
</dbReference>
<gene>
    <name evidence="1" type="ORF">PoB_004450900</name>
</gene>
<proteinExistence type="predicted"/>
<dbReference type="Proteomes" id="UP000735302">
    <property type="component" value="Unassembled WGS sequence"/>
</dbReference>
<name>A0AAV4BCZ6_9GAST</name>